<keyword evidence="1" id="KW-0813">Transport</keyword>
<dbReference type="PANTHER" id="PTHR30483">
    <property type="entry name" value="LEUCINE-SPECIFIC-BINDING PROTEIN"/>
    <property type="match status" value="1"/>
</dbReference>
<dbReference type="Pfam" id="PF13458">
    <property type="entry name" value="Peripla_BP_6"/>
    <property type="match status" value="1"/>
</dbReference>
<evidence type="ECO:0000313" key="6">
    <source>
        <dbReference type="EMBL" id="RSN73399.1"/>
    </source>
</evidence>
<keyword evidence="3" id="KW-0029">Amino-acid transport</keyword>
<dbReference type="EMBL" id="RCOS01000119">
    <property type="protein sequence ID" value="RSN73399.1"/>
    <property type="molecule type" value="Genomic_DNA"/>
</dbReference>
<dbReference type="CDD" id="cd06345">
    <property type="entry name" value="PBP1_ABC_ligand_binding-like"/>
    <property type="match status" value="1"/>
</dbReference>
<dbReference type="InterPro" id="IPR051010">
    <property type="entry name" value="BCAA_transport"/>
</dbReference>
<evidence type="ECO:0000256" key="3">
    <source>
        <dbReference type="ARBA" id="ARBA00022970"/>
    </source>
</evidence>
<sequence length="437" mass="48577">MNSSRKVAYISAVIVIIILAVAVAALFRPSQGPSQATNVTAIKGVIKIGLSTPLSGGSAYTGDQQRKGAIMAVEEINAQGGIKLKDGYYKVELVVGDDESKPATGVSVFEKFATQDKVNIVIGEVNSDVALAMMDVSAKYKIPYITLGASSDALTKKFLSDTDKYKYYIRMTPYSEEAYGKASVVFLEDAISKGWFKITSKKVAVIAEKTAYGIDNANAFKRYAKEKGWEIVVDELFPTDQEDFTPILLKVRDSGAEVIWMIGTSPGAAAALTKQFQAMRLKIYFLGVYVTQLPAYINLVGNSSDGLVWTLNSLWSDKVPRVKEFMEKFKARWGEASISNAGLTYDTIMMIKKALEKVGEIDPDKFIEAFLNQEYEGSTGYYVWNKTLHCPEWGPDRVPSSFGQIQWEGGSYHHEFLWPIKFFPDAKFKQPWWFPKG</sequence>
<proteinExistence type="predicted"/>
<dbReference type="InterPro" id="IPR028082">
    <property type="entry name" value="Peripla_BP_I"/>
</dbReference>
<feature type="domain" description="Leucine-binding protein" evidence="5">
    <location>
        <begin position="46"/>
        <end position="385"/>
    </location>
</feature>
<keyword evidence="4" id="KW-0812">Transmembrane</keyword>
<evidence type="ECO:0000313" key="7">
    <source>
        <dbReference type="Proteomes" id="UP000277582"/>
    </source>
</evidence>
<dbReference type="GO" id="GO:0006865">
    <property type="term" value="P:amino acid transport"/>
    <property type="evidence" value="ECO:0007669"/>
    <property type="project" value="UniProtKB-KW"/>
</dbReference>
<dbReference type="AlphaFoldDB" id="A0A429GIA7"/>
<evidence type="ECO:0000256" key="4">
    <source>
        <dbReference type="SAM" id="Phobius"/>
    </source>
</evidence>
<dbReference type="Gene3D" id="3.40.50.2300">
    <property type="match status" value="2"/>
</dbReference>
<protein>
    <recommendedName>
        <fullName evidence="5">Leucine-binding protein domain-containing protein</fullName>
    </recommendedName>
</protein>
<keyword evidence="4" id="KW-0472">Membrane</keyword>
<evidence type="ECO:0000256" key="1">
    <source>
        <dbReference type="ARBA" id="ARBA00022448"/>
    </source>
</evidence>
<dbReference type="OrthoDB" id="200499at2157"/>
<dbReference type="SUPFAM" id="SSF53822">
    <property type="entry name" value="Periplasmic binding protein-like I"/>
    <property type="match status" value="1"/>
</dbReference>
<evidence type="ECO:0000259" key="5">
    <source>
        <dbReference type="Pfam" id="PF13458"/>
    </source>
</evidence>
<organism evidence="6 7">
    <name type="scientific">Candidatus Methanodesulfokora washburnensis</name>
    <dbReference type="NCBI Taxonomy" id="2478471"/>
    <lineage>
        <taxon>Archaea</taxon>
        <taxon>Thermoproteota</taxon>
        <taxon>Candidatus Korarchaeia</taxon>
        <taxon>Candidatus Korarchaeia incertae sedis</taxon>
        <taxon>Candidatus Methanodesulfokora</taxon>
    </lineage>
</organism>
<dbReference type="RefSeq" id="WP_125671939.1">
    <property type="nucleotide sequence ID" value="NZ_RCOS01000119.1"/>
</dbReference>
<dbReference type="Proteomes" id="UP000277582">
    <property type="component" value="Unassembled WGS sequence"/>
</dbReference>
<evidence type="ECO:0000256" key="2">
    <source>
        <dbReference type="ARBA" id="ARBA00022729"/>
    </source>
</evidence>
<accession>A0A429GIA7</accession>
<dbReference type="PANTHER" id="PTHR30483:SF6">
    <property type="entry name" value="PERIPLASMIC BINDING PROTEIN OF ABC TRANSPORTER FOR NATURAL AMINO ACIDS"/>
    <property type="match status" value="1"/>
</dbReference>
<keyword evidence="4" id="KW-1133">Transmembrane helix</keyword>
<comment type="caution">
    <text evidence="6">The sequence shown here is derived from an EMBL/GenBank/DDBJ whole genome shotgun (WGS) entry which is preliminary data.</text>
</comment>
<keyword evidence="7" id="KW-1185">Reference proteome</keyword>
<name>A0A429GIA7_9CREN</name>
<dbReference type="InterPro" id="IPR000709">
    <property type="entry name" value="Leu_Ile_Val-bd"/>
</dbReference>
<dbReference type="InterPro" id="IPR028081">
    <property type="entry name" value="Leu-bd"/>
</dbReference>
<keyword evidence="2" id="KW-0732">Signal</keyword>
<reference evidence="6 7" key="1">
    <citation type="submission" date="2018-10" db="EMBL/GenBank/DDBJ databases">
        <title>Co-occurring genomic capacity for anaerobic methane metabolism and dissimilatory sulfite reduction discovered in the Korarchaeota.</title>
        <authorList>
            <person name="Mckay L.J."/>
            <person name="Dlakic M."/>
            <person name="Fields M.W."/>
            <person name="Delmont T.O."/>
            <person name="Eren A.M."/>
            <person name="Jay Z.J."/>
            <person name="Klingelsmith K.B."/>
            <person name="Rusch D.B."/>
            <person name="Inskeep W.P."/>
        </authorList>
    </citation>
    <scope>NUCLEOTIDE SEQUENCE [LARGE SCALE GENOMIC DNA]</scope>
    <source>
        <strain evidence="6 7">MDKW</strain>
    </source>
</reference>
<gene>
    <name evidence="6" type="ORF">D6D85_10585</name>
</gene>
<feature type="transmembrane region" description="Helical" evidence="4">
    <location>
        <begin position="7"/>
        <end position="27"/>
    </location>
</feature>
<dbReference type="PRINTS" id="PR00337">
    <property type="entry name" value="LEUILEVALBP"/>
</dbReference>